<evidence type="ECO:0000313" key="9">
    <source>
        <dbReference type="EMBL" id="GFH44379.1"/>
    </source>
</evidence>
<keyword evidence="10" id="KW-1185">Reference proteome</keyword>
<evidence type="ECO:0000256" key="3">
    <source>
        <dbReference type="ARBA" id="ARBA00022640"/>
    </source>
</evidence>
<protein>
    <recommendedName>
        <fullName evidence="8">Fungal lipase-type domain-containing protein</fullName>
    </recommendedName>
</protein>
<dbReference type="EMBL" id="BLLK01000019">
    <property type="protein sequence ID" value="GFH44379.1"/>
    <property type="molecule type" value="Genomic_DNA"/>
</dbReference>
<accession>A0AAD3CEY3</accession>
<dbReference type="Proteomes" id="UP001054902">
    <property type="component" value="Unassembled WGS sequence"/>
</dbReference>
<dbReference type="CDD" id="cd00519">
    <property type="entry name" value="Lipase_3"/>
    <property type="match status" value="1"/>
</dbReference>
<dbReference type="Gene3D" id="3.40.50.1820">
    <property type="entry name" value="alpha/beta hydrolase"/>
    <property type="match status" value="1"/>
</dbReference>
<dbReference type="InterPro" id="IPR002921">
    <property type="entry name" value="Fungal_lipase-type"/>
</dbReference>
<evidence type="ECO:0000313" key="10">
    <source>
        <dbReference type="Proteomes" id="UP001054902"/>
    </source>
</evidence>
<name>A0AAD3CEY3_9STRA</name>
<organism evidence="9 10">
    <name type="scientific">Chaetoceros tenuissimus</name>
    <dbReference type="NCBI Taxonomy" id="426638"/>
    <lineage>
        <taxon>Eukaryota</taxon>
        <taxon>Sar</taxon>
        <taxon>Stramenopiles</taxon>
        <taxon>Ochrophyta</taxon>
        <taxon>Bacillariophyta</taxon>
        <taxon>Coscinodiscophyceae</taxon>
        <taxon>Chaetocerotophycidae</taxon>
        <taxon>Chaetocerotales</taxon>
        <taxon>Chaetocerotaceae</taxon>
        <taxon>Chaetoceros</taxon>
    </lineage>
</organism>
<evidence type="ECO:0000256" key="4">
    <source>
        <dbReference type="ARBA" id="ARBA00022801"/>
    </source>
</evidence>
<keyword evidence="4" id="KW-0378">Hydrolase</keyword>
<dbReference type="AlphaFoldDB" id="A0AAD3CEY3"/>
<keyword evidence="6" id="KW-0442">Lipid degradation</keyword>
<comment type="subcellular location">
    <subcellularLocation>
        <location evidence="1">Plastid</location>
        <location evidence="1">Chloroplast</location>
    </subcellularLocation>
</comment>
<evidence type="ECO:0000256" key="5">
    <source>
        <dbReference type="ARBA" id="ARBA00022946"/>
    </source>
</evidence>
<comment type="caution">
    <text evidence="9">The sequence shown here is derived from an EMBL/GenBank/DDBJ whole genome shotgun (WGS) entry which is preliminary data.</text>
</comment>
<proteinExistence type="predicted"/>
<keyword evidence="5" id="KW-0809">Transit peptide</keyword>
<keyword evidence="3" id="KW-0934">Plastid</keyword>
<evidence type="ECO:0000256" key="1">
    <source>
        <dbReference type="ARBA" id="ARBA00004229"/>
    </source>
</evidence>
<reference evidence="9 10" key="1">
    <citation type="journal article" date="2021" name="Sci. Rep.">
        <title>The genome of the diatom Chaetoceros tenuissimus carries an ancient integrated fragment of an extant virus.</title>
        <authorList>
            <person name="Hongo Y."/>
            <person name="Kimura K."/>
            <person name="Takaki Y."/>
            <person name="Yoshida Y."/>
            <person name="Baba S."/>
            <person name="Kobayashi G."/>
            <person name="Nagasaki K."/>
            <person name="Hano T."/>
            <person name="Tomaru Y."/>
        </authorList>
    </citation>
    <scope>NUCLEOTIDE SEQUENCE [LARGE SCALE GENOMIC DNA]</scope>
    <source>
        <strain evidence="9 10">NIES-3715</strain>
    </source>
</reference>
<dbReference type="Pfam" id="PF01764">
    <property type="entry name" value="Lipase_3"/>
    <property type="match status" value="1"/>
</dbReference>
<dbReference type="GO" id="GO:0004620">
    <property type="term" value="F:phospholipase activity"/>
    <property type="evidence" value="ECO:0007669"/>
    <property type="project" value="UniProtKB-ARBA"/>
</dbReference>
<feature type="domain" description="Fungal lipase-type" evidence="8">
    <location>
        <begin position="140"/>
        <end position="300"/>
    </location>
</feature>
<evidence type="ECO:0000256" key="6">
    <source>
        <dbReference type="ARBA" id="ARBA00022963"/>
    </source>
</evidence>
<evidence type="ECO:0000256" key="2">
    <source>
        <dbReference type="ARBA" id="ARBA00022528"/>
    </source>
</evidence>
<evidence type="ECO:0000256" key="7">
    <source>
        <dbReference type="ARBA" id="ARBA00023098"/>
    </source>
</evidence>
<dbReference type="PANTHER" id="PTHR31403">
    <property type="entry name" value="PHOSPHOLIPASE A1-IBETA2, CHLOROPLASTIC"/>
    <property type="match status" value="1"/>
</dbReference>
<evidence type="ECO:0000259" key="8">
    <source>
        <dbReference type="Pfam" id="PF01764"/>
    </source>
</evidence>
<dbReference type="GO" id="GO:0009507">
    <property type="term" value="C:chloroplast"/>
    <property type="evidence" value="ECO:0007669"/>
    <property type="project" value="UniProtKB-SubCell"/>
</dbReference>
<gene>
    <name evidence="9" type="ORF">CTEN210_00853</name>
</gene>
<dbReference type="GO" id="GO:0016042">
    <property type="term" value="P:lipid catabolic process"/>
    <property type="evidence" value="ECO:0007669"/>
    <property type="project" value="UniProtKB-KW"/>
</dbReference>
<dbReference type="SUPFAM" id="SSF53474">
    <property type="entry name" value="alpha/beta-Hydrolases"/>
    <property type="match status" value="1"/>
</dbReference>
<sequence length="521" mass="58554">MRSLFNTLVSNAIPDLNVHDETMIMLSGALTIYLVADLRELARKSEATVPIEELEPPIQVNKVLDLIKDNKDALIKSSGYDEELEGRIVALENLTKHLTSNMMSKFVGKATNLIEFVDVNAKDELVHAITVNEAQRRITVVFRGSVTKTDFITDSKIAQTRVPNPVYNIDKDVPEDINLHYGFHEYLFKKKCPNDSSKSRIDSILNKVHSLLEENPGYSLYCTGHSLGGALCTLFGFYAASNPKTQELLKKNEPIKVISIASPYVGNIKFLQSFQSLERKGFLQHLRVANAEDVVTLMPVVGPKIGIVSPIMAVKGGVGNMYKHCGMKLQMKRKNYKHGKTYQIAYPQDMSSDESYAKEITNLMEDGKNFITSLGKVVKNDAKTVAGYHSCEEYERRLNLIKSDLKHKTLQSLYSDKSIVGKVLDVDYKPVYMMSKKEHLEKIKDSKIIKESLFGSKKEDDTDCSVDVKSNSKNSKESFFGFGKKKRGSNINEEEESRDIMEVRSENVQGDGISNRIMCCS</sequence>
<keyword evidence="7" id="KW-0443">Lipid metabolism</keyword>
<dbReference type="PANTHER" id="PTHR31403:SF7">
    <property type="entry name" value="PHOSPHOLIPASE A1-IGAMMA3, CHLOROPLASTIC"/>
    <property type="match status" value="1"/>
</dbReference>
<dbReference type="InterPro" id="IPR029058">
    <property type="entry name" value="AB_hydrolase_fold"/>
</dbReference>
<keyword evidence="2" id="KW-0150">Chloroplast</keyword>